<feature type="signal peptide" evidence="6">
    <location>
        <begin position="1"/>
        <end position="17"/>
    </location>
</feature>
<dbReference type="InterPro" id="IPR001314">
    <property type="entry name" value="Peptidase_S1A"/>
</dbReference>
<dbReference type="EMBL" id="KZ805368">
    <property type="protein sequence ID" value="PVI00749.1"/>
    <property type="molecule type" value="Genomic_DNA"/>
</dbReference>
<feature type="chain" id="PRO_5015992928" evidence="6">
    <location>
        <begin position="18"/>
        <end position="250"/>
    </location>
</feature>
<accession>A0A2V1DRT5</accession>
<evidence type="ECO:0000256" key="2">
    <source>
        <dbReference type="ARBA" id="ARBA00022801"/>
    </source>
</evidence>
<dbReference type="PROSITE" id="PS00134">
    <property type="entry name" value="TRYPSIN_HIS"/>
    <property type="match status" value="1"/>
</dbReference>
<evidence type="ECO:0000256" key="5">
    <source>
        <dbReference type="RuleBase" id="RU363034"/>
    </source>
</evidence>
<keyword evidence="1 5" id="KW-0645">Protease</keyword>
<reference evidence="8 9" key="1">
    <citation type="journal article" date="2018" name="Sci. Rep.">
        <title>Comparative genomics provides insights into the lifestyle and reveals functional heterogeneity of dark septate endophytic fungi.</title>
        <authorList>
            <person name="Knapp D.G."/>
            <person name="Nemeth J.B."/>
            <person name="Barry K."/>
            <person name="Hainaut M."/>
            <person name="Henrissat B."/>
            <person name="Johnson J."/>
            <person name="Kuo A."/>
            <person name="Lim J.H.P."/>
            <person name="Lipzen A."/>
            <person name="Nolan M."/>
            <person name="Ohm R.A."/>
            <person name="Tamas L."/>
            <person name="Grigoriev I.V."/>
            <person name="Spatafora J.W."/>
            <person name="Nagy L.G."/>
            <person name="Kovacs G.M."/>
        </authorList>
    </citation>
    <scope>NUCLEOTIDE SEQUENCE [LARGE SCALE GENOMIC DNA]</scope>
    <source>
        <strain evidence="8 9">DSE2036</strain>
    </source>
</reference>
<dbReference type="CDD" id="cd00190">
    <property type="entry name" value="Tryp_SPc"/>
    <property type="match status" value="1"/>
</dbReference>
<dbReference type="Gene3D" id="2.40.10.10">
    <property type="entry name" value="Trypsin-like serine proteases"/>
    <property type="match status" value="2"/>
</dbReference>
<evidence type="ECO:0000313" key="9">
    <source>
        <dbReference type="Proteomes" id="UP000244855"/>
    </source>
</evidence>
<sequence length="250" mass="26004">MLSKLVLVLALSTLVVAAPTPQEQSVQIVGGTAAKAGQFPYIVSLQWSGAHLCGGSLLNADTVLTAAHCTAFPVSLVRAGSLRSQSGGIVSGVLGVISNPDYLPYDNDIAIIKLSNPIPEGNGISYASLPEAGSDPVNNTMHTTAGWGLTVEDGWTGPQTLQYVDVPIVDRATCKKQYEDYDEISENMVCAGFPQGGKDACNGDSGGPLITTGTKTVIGIVSWGLGCARPNYAGVYSRVSSQLDFIKANL</sequence>
<dbReference type="AlphaFoldDB" id="A0A2V1DRT5"/>
<dbReference type="Proteomes" id="UP000244855">
    <property type="component" value="Unassembled WGS sequence"/>
</dbReference>
<dbReference type="PANTHER" id="PTHR24252">
    <property type="entry name" value="ACROSIN-RELATED"/>
    <property type="match status" value="1"/>
</dbReference>
<keyword evidence="6" id="KW-0732">Signal</keyword>
<dbReference type="InterPro" id="IPR043504">
    <property type="entry name" value="Peptidase_S1_PA_chymotrypsin"/>
</dbReference>
<protein>
    <submittedName>
        <fullName evidence="8">Extracellular trypsin protease</fullName>
    </submittedName>
</protein>
<gene>
    <name evidence="8" type="ORF">DM02DRAFT_642233</name>
</gene>
<keyword evidence="2 5" id="KW-0378">Hydrolase</keyword>
<dbReference type="InterPro" id="IPR033116">
    <property type="entry name" value="TRYPSIN_SER"/>
</dbReference>
<dbReference type="OrthoDB" id="6380398at2759"/>
<proteinExistence type="predicted"/>
<dbReference type="InterPro" id="IPR001254">
    <property type="entry name" value="Trypsin_dom"/>
</dbReference>
<keyword evidence="3 5" id="KW-0720">Serine protease</keyword>
<dbReference type="InterPro" id="IPR009003">
    <property type="entry name" value="Peptidase_S1_PA"/>
</dbReference>
<dbReference type="Pfam" id="PF00089">
    <property type="entry name" value="Trypsin"/>
    <property type="match status" value="1"/>
</dbReference>
<organism evidence="8 9">
    <name type="scientific">Periconia macrospinosa</name>
    <dbReference type="NCBI Taxonomy" id="97972"/>
    <lineage>
        <taxon>Eukaryota</taxon>
        <taxon>Fungi</taxon>
        <taxon>Dikarya</taxon>
        <taxon>Ascomycota</taxon>
        <taxon>Pezizomycotina</taxon>
        <taxon>Dothideomycetes</taxon>
        <taxon>Pleosporomycetidae</taxon>
        <taxon>Pleosporales</taxon>
        <taxon>Massarineae</taxon>
        <taxon>Periconiaceae</taxon>
        <taxon>Periconia</taxon>
    </lineage>
</organism>
<dbReference type="InterPro" id="IPR018114">
    <property type="entry name" value="TRYPSIN_HIS"/>
</dbReference>
<dbReference type="SUPFAM" id="SSF50494">
    <property type="entry name" value="Trypsin-like serine proteases"/>
    <property type="match status" value="1"/>
</dbReference>
<evidence type="ECO:0000256" key="4">
    <source>
        <dbReference type="ARBA" id="ARBA00023157"/>
    </source>
</evidence>
<feature type="domain" description="Peptidase S1" evidence="7">
    <location>
        <begin position="28"/>
        <end position="250"/>
    </location>
</feature>
<dbReference type="GO" id="GO:0006508">
    <property type="term" value="P:proteolysis"/>
    <property type="evidence" value="ECO:0007669"/>
    <property type="project" value="UniProtKB-KW"/>
</dbReference>
<dbReference type="PRINTS" id="PR00722">
    <property type="entry name" value="CHYMOTRYPSIN"/>
</dbReference>
<keyword evidence="4" id="KW-1015">Disulfide bond</keyword>
<dbReference type="FunFam" id="2.40.10.10:FF:000077">
    <property type="entry name" value="Predicted protein"/>
    <property type="match status" value="1"/>
</dbReference>
<dbReference type="GO" id="GO:0004252">
    <property type="term" value="F:serine-type endopeptidase activity"/>
    <property type="evidence" value="ECO:0007669"/>
    <property type="project" value="InterPro"/>
</dbReference>
<dbReference type="PROSITE" id="PS00135">
    <property type="entry name" value="TRYPSIN_SER"/>
    <property type="match status" value="1"/>
</dbReference>
<evidence type="ECO:0000256" key="6">
    <source>
        <dbReference type="SAM" id="SignalP"/>
    </source>
</evidence>
<name>A0A2V1DRT5_9PLEO</name>
<evidence type="ECO:0000256" key="3">
    <source>
        <dbReference type="ARBA" id="ARBA00022825"/>
    </source>
</evidence>
<dbReference type="PROSITE" id="PS50240">
    <property type="entry name" value="TRYPSIN_DOM"/>
    <property type="match status" value="1"/>
</dbReference>
<dbReference type="STRING" id="97972.A0A2V1DRT5"/>
<evidence type="ECO:0000259" key="7">
    <source>
        <dbReference type="PROSITE" id="PS50240"/>
    </source>
</evidence>
<keyword evidence="9" id="KW-1185">Reference proteome</keyword>
<dbReference type="PANTHER" id="PTHR24252:SF7">
    <property type="entry name" value="HYALIN"/>
    <property type="match status" value="1"/>
</dbReference>
<dbReference type="SMART" id="SM00020">
    <property type="entry name" value="Tryp_SPc"/>
    <property type="match status" value="1"/>
</dbReference>
<evidence type="ECO:0000313" key="8">
    <source>
        <dbReference type="EMBL" id="PVI00749.1"/>
    </source>
</evidence>
<evidence type="ECO:0000256" key="1">
    <source>
        <dbReference type="ARBA" id="ARBA00022670"/>
    </source>
</evidence>